<comment type="caution">
    <text evidence="2">The sequence shown here is derived from an EMBL/GenBank/DDBJ whole genome shotgun (WGS) entry which is preliminary data.</text>
</comment>
<dbReference type="InterPro" id="IPR005546">
    <property type="entry name" value="Autotransporte_beta"/>
</dbReference>
<gene>
    <name evidence="2" type="ORF">QS62_09445</name>
</gene>
<dbReference type="GO" id="GO:0019867">
    <property type="term" value="C:outer membrane"/>
    <property type="evidence" value="ECO:0007669"/>
    <property type="project" value="InterPro"/>
</dbReference>
<dbReference type="InterPro" id="IPR003991">
    <property type="entry name" value="Pertactin_virulence_factor"/>
</dbReference>
<sequence length="823" mass="90437">TGDVDSKVELQAKGNLIQISDNHQSRNVDSQIISARGKIILSAINNNELLGADRGIYSRENGVVQLVSEQGNNLIEATQGGINTTNSGTTLLTALSGVNQIKVSREQAKVEDSNIAIYGVYTKGENAKVTLHSKNNVIEVGDDNQSLIADSVAVYGSNNNDSLLLATIDNQLFGADTGVFSSVNGKVTIVAEQGYNIINTIMRGVDARNDGNIIVDGGLKLSAPLAAYSAGMVQLNYAKESQISGDLLANGGQILVKSKGSTLTMKGDTVAINQGVADIALTPNSQLIGRIDNANAQNEAHHTLFPLNSYAPAKPTPITIDTAGRTVLTLAKDSLWQMTGQSWVSELRGEGTVDVSPTSAGASAGQALHIDKLAGANQFLMTLNKTGQGSDMLYIKEGTSTPQDVVIKNERDVIESMNYGDRLRFATVQHSQNEFVAGKQYTDEHRLMKQALTVEYADQATDPDNHEAYNLAFNGGNALSKAKPGNEYVNTTYGGEGSQNVYLVKYRTNTPSRNTVDIGRMLDASAGYAFTLDTYTKREGERAYSLNDIKEGAWIRGTHTRLKETDRFSLNHNDYEIGYDKFRYNNDEKKQKWGLSFTYGYGKTTLADEFSKGRVKKYELSLYNTNQWNNQAGDNSYYNDNVLRVGALHNHYQSMMSDGNLWGKGSYKNYLFTASTEHGYRKFIDDNKRWYLVPQAQLQFAYLTGADYRTSNDIDVKLGHAKSLIGRAGVDIVRLLDESGDNRLYAKGNIMHEFLGKRSFSASDRTGDYHTSWNTRGTWYAVGVGYNAHVSEKTNVFIDAEKEFGHGRTGSYNLRLALSWQFK</sequence>
<evidence type="ECO:0000313" key="3">
    <source>
        <dbReference type="Proteomes" id="UP000092649"/>
    </source>
</evidence>
<dbReference type="Pfam" id="PF03797">
    <property type="entry name" value="Autotransporter"/>
    <property type="match status" value="1"/>
</dbReference>
<proteinExistence type="predicted"/>
<dbReference type="Gene3D" id="2.40.128.130">
    <property type="entry name" value="Autotransporter beta-domain"/>
    <property type="match status" value="1"/>
</dbReference>
<name>A0A1A7NPI5_9PAST</name>
<dbReference type="NCBIfam" id="TIGR01414">
    <property type="entry name" value="autotrans_barl"/>
    <property type="match status" value="1"/>
</dbReference>
<dbReference type="RefSeq" id="WP_066109312.1">
    <property type="nucleotide sequence ID" value="NZ_JTJL01000054.1"/>
</dbReference>
<dbReference type="SUPFAM" id="SSF103515">
    <property type="entry name" value="Autotransporter"/>
    <property type="match status" value="1"/>
</dbReference>
<dbReference type="PROSITE" id="PS51208">
    <property type="entry name" value="AUTOTRANSPORTER"/>
    <property type="match status" value="1"/>
</dbReference>
<organism evidence="2 3">
    <name type="scientific">Gallibacterium salpingitidis</name>
    <dbReference type="NCBI Taxonomy" id="505341"/>
    <lineage>
        <taxon>Bacteria</taxon>
        <taxon>Pseudomonadati</taxon>
        <taxon>Pseudomonadota</taxon>
        <taxon>Gammaproteobacteria</taxon>
        <taxon>Pasteurellales</taxon>
        <taxon>Pasteurellaceae</taxon>
        <taxon>Gallibacterium</taxon>
    </lineage>
</organism>
<evidence type="ECO:0000259" key="1">
    <source>
        <dbReference type="PROSITE" id="PS51208"/>
    </source>
</evidence>
<dbReference type="AlphaFoldDB" id="A0A1A7NPI5"/>
<accession>A0A1A7NPI5</accession>
<evidence type="ECO:0000313" key="2">
    <source>
        <dbReference type="EMBL" id="OBW92102.1"/>
    </source>
</evidence>
<dbReference type="Proteomes" id="UP000092649">
    <property type="component" value="Unassembled WGS sequence"/>
</dbReference>
<dbReference type="SUPFAM" id="SSF51126">
    <property type="entry name" value="Pectin lyase-like"/>
    <property type="match status" value="1"/>
</dbReference>
<feature type="domain" description="Autotransporter" evidence="1">
    <location>
        <begin position="546"/>
        <end position="822"/>
    </location>
</feature>
<protein>
    <recommendedName>
        <fullName evidence="1">Autotransporter domain-containing protein</fullName>
    </recommendedName>
</protein>
<dbReference type="EMBL" id="JTJL01000054">
    <property type="protein sequence ID" value="OBW92102.1"/>
    <property type="molecule type" value="Genomic_DNA"/>
</dbReference>
<dbReference type="PRINTS" id="PR01484">
    <property type="entry name" value="PRTACTNFAMLY"/>
</dbReference>
<dbReference type="InterPro" id="IPR012332">
    <property type="entry name" value="Autotransporter_pectin_lyase_C"/>
</dbReference>
<dbReference type="InterPro" id="IPR036709">
    <property type="entry name" value="Autotransporte_beta_dom_sf"/>
</dbReference>
<feature type="non-terminal residue" evidence="2">
    <location>
        <position position="1"/>
    </location>
</feature>
<dbReference type="Gene3D" id="2.160.20.20">
    <property type="match status" value="1"/>
</dbReference>
<dbReference type="SMART" id="SM00869">
    <property type="entry name" value="Autotransporter"/>
    <property type="match status" value="1"/>
</dbReference>
<reference evidence="2 3" key="1">
    <citation type="submission" date="2014-11" db="EMBL/GenBank/DDBJ databases">
        <title>Pan-genome of Gallibacterium spp.</title>
        <authorList>
            <person name="Kudirkiene E."/>
            <person name="Bojesen A.M."/>
        </authorList>
    </citation>
    <scope>NUCLEOTIDE SEQUENCE [LARGE SCALE GENOMIC DNA]</scope>
    <source>
        <strain evidence="2 3">F150</strain>
    </source>
</reference>
<keyword evidence="3" id="KW-1185">Reference proteome</keyword>
<dbReference type="InterPro" id="IPR006315">
    <property type="entry name" value="OM_autotransptr_brl_dom"/>
</dbReference>
<dbReference type="InterPro" id="IPR011050">
    <property type="entry name" value="Pectin_lyase_fold/virulence"/>
</dbReference>